<sequence>MESTRDLLRIPLESDFEGDTHYSFHILPSDQLRSHHYDEISRLRFLIHDQEVAIAKLSRGANAPMRTRPLEARRHQLINKLRALESGWARIAPVLRSESAKLLCLPRELREKVYGYLYTRSKPVYLELPDIDVRRSMLPRDPFLYLHADIVDPQIAAEAAQVMYDTNTFDMGLTSQFANFLQTDHYGSGIIPSDVIRRIKLRMNCYWQRYARCSHEEFERGVRGAWEKNREARAGFVGLVGMHQLCVLELYVTSSGSSGEDCRDFSAFLKLLKEKGVVVRVFERLDWGQNDSVEYGDVSSKYDTPSQADYDEFARSELAHASPRDLYEYMTRVEEPGHCRVFLEKHYQVFKRYELEETMESLRHARRNILAVQKALSPF</sequence>
<dbReference type="EMBL" id="MCFA01000105">
    <property type="protein sequence ID" value="ORY07941.1"/>
    <property type="molecule type" value="Genomic_DNA"/>
</dbReference>
<gene>
    <name evidence="1" type="ORF">BCR34DRAFT_603740</name>
</gene>
<evidence type="ECO:0000313" key="1">
    <source>
        <dbReference type="EMBL" id="ORY07941.1"/>
    </source>
</evidence>
<organism evidence="1 2">
    <name type="scientific">Clohesyomyces aquaticus</name>
    <dbReference type="NCBI Taxonomy" id="1231657"/>
    <lineage>
        <taxon>Eukaryota</taxon>
        <taxon>Fungi</taxon>
        <taxon>Dikarya</taxon>
        <taxon>Ascomycota</taxon>
        <taxon>Pezizomycotina</taxon>
        <taxon>Dothideomycetes</taxon>
        <taxon>Pleosporomycetidae</taxon>
        <taxon>Pleosporales</taxon>
        <taxon>Lindgomycetaceae</taxon>
        <taxon>Clohesyomyces</taxon>
    </lineage>
</organism>
<accession>A0A1Y1ZCF7</accession>
<name>A0A1Y1ZCF7_9PLEO</name>
<protein>
    <submittedName>
        <fullName evidence="1">Uncharacterized protein</fullName>
    </submittedName>
</protein>
<dbReference type="OrthoDB" id="3945408at2759"/>
<dbReference type="Proteomes" id="UP000193144">
    <property type="component" value="Unassembled WGS sequence"/>
</dbReference>
<comment type="caution">
    <text evidence="1">The sequence shown here is derived from an EMBL/GenBank/DDBJ whole genome shotgun (WGS) entry which is preliminary data.</text>
</comment>
<reference evidence="1 2" key="1">
    <citation type="submission" date="2016-07" db="EMBL/GenBank/DDBJ databases">
        <title>Pervasive Adenine N6-methylation of Active Genes in Fungi.</title>
        <authorList>
            <consortium name="DOE Joint Genome Institute"/>
            <person name="Mondo S.J."/>
            <person name="Dannebaum R.O."/>
            <person name="Kuo R.C."/>
            <person name="Labutti K."/>
            <person name="Haridas S."/>
            <person name="Kuo A."/>
            <person name="Salamov A."/>
            <person name="Ahrendt S.R."/>
            <person name="Lipzen A."/>
            <person name="Sullivan W."/>
            <person name="Andreopoulos W.B."/>
            <person name="Clum A."/>
            <person name="Lindquist E."/>
            <person name="Daum C."/>
            <person name="Ramamoorthy G.K."/>
            <person name="Gryganskyi A."/>
            <person name="Culley D."/>
            <person name="Magnuson J.K."/>
            <person name="James T.Y."/>
            <person name="O'Malley M.A."/>
            <person name="Stajich J.E."/>
            <person name="Spatafora J.W."/>
            <person name="Visel A."/>
            <person name="Grigoriev I.V."/>
        </authorList>
    </citation>
    <scope>NUCLEOTIDE SEQUENCE [LARGE SCALE GENOMIC DNA]</scope>
    <source>
        <strain evidence="1 2">CBS 115471</strain>
    </source>
</reference>
<proteinExistence type="predicted"/>
<dbReference type="AlphaFoldDB" id="A0A1Y1ZCF7"/>
<evidence type="ECO:0000313" key="2">
    <source>
        <dbReference type="Proteomes" id="UP000193144"/>
    </source>
</evidence>
<keyword evidence="2" id="KW-1185">Reference proteome</keyword>